<accession>A0AAV4LFG9</accession>
<evidence type="ECO:0000313" key="9">
    <source>
        <dbReference type="Proteomes" id="UP001057291"/>
    </source>
</evidence>
<dbReference type="Proteomes" id="UP001057291">
    <property type="component" value="Unassembled WGS sequence"/>
</dbReference>
<reference evidence="8" key="1">
    <citation type="journal article" date="2023" name="Int. J. Syst. Evol. Microbiol.">
        <title>Collibacillus ludicampi gen. nov., sp. nov., a new soil bacterium of the family Alicyclobacillaceae.</title>
        <authorList>
            <person name="Jojima T."/>
            <person name="Ioku Y."/>
            <person name="Fukuta Y."/>
            <person name="Shirasaka N."/>
            <person name="Matsumura Y."/>
            <person name="Mori M."/>
        </authorList>
    </citation>
    <scope>NUCLEOTIDE SEQUENCE</scope>
    <source>
        <strain evidence="8">TP075</strain>
    </source>
</reference>
<dbReference type="InterPro" id="IPR001117">
    <property type="entry name" value="Cu-oxidase_2nd"/>
</dbReference>
<name>A0AAV4LFG9_9BACL</name>
<dbReference type="InterPro" id="IPR045087">
    <property type="entry name" value="Cu-oxidase_fam"/>
</dbReference>
<gene>
    <name evidence="8" type="ORF">DNHGIG_17460</name>
</gene>
<feature type="domain" description="Plastocyanin-like" evidence="5">
    <location>
        <begin position="198"/>
        <end position="346"/>
    </location>
</feature>
<dbReference type="PANTHER" id="PTHR11709:SF394">
    <property type="entry name" value="FI03373P-RELATED"/>
    <property type="match status" value="1"/>
</dbReference>
<feature type="domain" description="Plastocyanin-like" evidence="7">
    <location>
        <begin position="83"/>
        <end position="190"/>
    </location>
</feature>
<evidence type="ECO:0000259" key="6">
    <source>
        <dbReference type="Pfam" id="PF07731"/>
    </source>
</evidence>
<keyword evidence="2" id="KW-0560">Oxidoreductase</keyword>
<dbReference type="InterPro" id="IPR008972">
    <property type="entry name" value="Cupredoxin"/>
</dbReference>
<dbReference type="Pfam" id="PF07732">
    <property type="entry name" value="Cu-oxidase_3"/>
    <property type="match status" value="1"/>
</dbReference>
<dbReference type="InterPro" id="IPR011706">
    <property type="entry name" value="Cu-oxidase_C"/>
</dbReference>
<keyword evidence="9" id="KW-1185">Reference proteome</keyword>
<dbReference type="GO" id="GO:0016491">
    <property type="term" value="F:oxidoreductase activity"/>
    <property type="evidence" value="ECO:0007669"/>
    <property type="project" value="UniProtKB-KW"/>
</dbReference>
<evidence type="ECO:0000256" key="1">
    <source>
        <dbReference type="ARBA" id="ARBA00022723"/>
    </source>
</evidence>
<dbReference type="Pfam" id="PF00394">
    <property type="entry name" value="Cu-oxidase"/>
    <property type="match status" value="1"/>
</dbReference>
<feature type="domain" description="Plastocyanin-like" evidence="6">
    <location>
        <begin position="404"/>
        <end position="514"/>
    </location>
</feature>
<dbReference type="AlphaFoldDB" id="A0AAV4LFG9"/>
<evidence type="ECO:0000259" key="5">
    <source>
        <dbReference type="Pfam" id="PF00394"/>
    </source>
</evidence>
<evidence type="ECO:0000256" key="3">
    <source>
        <dbReference type="ARBA" id="ARBA00023008"/>
    </source>
</evidence>
<dbReference type="CDD" id="cd13860">
    <property type="entry name" value="CuRO_1_2dMco_1"/>
    <property type="match status" value="1"/>
</dbReference>
<dbReference type="CDD" id="cd04202">
    <property type="entry name" value="CuRO_D2_2dMcoN_like"/>
    <property type="match status" value="1"/>
</dbReference>
<evidence type="ECO:0000256" key="4">
    <source>
        <dbReference type="SAM" id="MobiDB-lite"/>
    </source>
</evidence>
<sequence length="535" mass="58969">MKRRTKIWLSLLLCVVLLAGGISYWQYNHTNQMHHDMGANQMHHDMGTHDPNAIPVTKLVAPETNAPVKTFNLTAEVTKLDLGHGKTMTAWTFNGTAPGPEIRVQQGDRVVVHLTNKLPVGVTIHWHGVHVPASQDGVAGITQDAVKPGETFTYSFIADQPGTYWYHSHQDSATQVGRGLYGAFIVEPKKETVHVDRDYTITLHEWMTGNQPDENKNSNEMAGDHGANTMNPSDRHMGVEQPSDMNKPSMVPNAKQEMALLDMISMYDVYTANSTSEGLHFDAKPGEWVRLRLINAGNMTHLVTVGAPFQVIALDGHDINGATTISQTLLPIGGGQRYDLVFRMPQNGSVKLVDADPSARERQMISATFGNGSSVQMDGNPMEYPWFDFSKYGSPKADTTMNTNPTVQYDMKLDAATINGKVGHDLPPIEVNKGDIVKVHMTNESTLIHPMHLHGHMFRVLTRNGKPLTGSPIYLDTLNVLPGESYDIVFEANNPGLWMFHCHNLYHAAGMCVMVNYKGISTPFSEGGPAGNKPE</sequence>
<dbReference type="SUPFAM" id="SSF49503">
    <property type="entry name" value="Cupredoxins"/>
    <property type="match status" value="3"/>
</dbReference>
<organism evidence="8 9">
    <name type="scientific">Collibacillus ludicampi</name>
    <dbReference type="NCBI Taxonomy" id="2771369"/>
    <lineage>
        <taxon>Bacteria</taxon>
        <taxon>Bacillati</taxon>
        <taxon>Bacillota</taxon>
        <taxon>Bacilli</taxon>
        <taxon>Bacillales</taxon>
        <taxon>Alicyclobacillaceae</taxon>
        <taxon>Collibacillus</taxon>
    </lineage>
</organism>
<dbReference type="Gene3D" id="2.60.40.420">
    <property type="entry name" value="Cupredoxins - blue copper proteins"/>
    <property type="match status" value="2"/>
</dbReference>
<keyword evidence="3" id="KW-0186">Copper</keyword>
<comment type="caution">
    <text evidence="8">The sequence shown here is derived from an EMBL/GenBank/DDBJ whole genome shotgun (WGS) entry which is preliminary data.</text>
</comment>
<dbReference type="PANTHER" id="PTHR11709">
    <property type="entry name" value="MULTI-COPPER OXIDASE"/>
    <property type="match status" value="1"/>
</dbReference>
<protein>
    <submittedName>
        <fullName evidence="8">Copper oxidase</fullName>
    </submittedName>
</protein>
<evidence type="ECO:0000256" key="2">
    <source>
        <dbReference type="ARBA" id="ARBA00023002"/>
    </source>
</evidence>
<dbReference type="Pfam" id="PF07731">
    <property type="entry name" value="Cu-oxidase_2"/>
    <property type="match status" value="1"/>
</dbReference>
<dbReference type="EMBL" id="BOQE01000001">
    <property type="protein sequence ID" value="GIM46197.1"/>
    <property type="molecule type" value="Genomic_DNA"/>
</dbReference>
<dbReference type="GO" id="GO:0005507">
    <property type="term" value="F:copper ion binding"/>
    <property type="evidence" value="ECO:0007669"/>
    <property type="project" value="InterPro"/>
</dbReference>
<dbReference type="RefSeq" id="WP_282199326.1">
    <property type="nucleotide sequence ID" value="NZ_BOQE01000001.1"/>
</dbReference>
<proteinExistence type="predicted"/>
<keyword evidence="1" id="KW-0479">Metal-binding</keyword>
<feature type="region of interest" description="Disordered" evidence="4">
    <location>
        <begin position="208"/>
        <end position="227"/>
    </location>
</feature>
<evidence type="ECO:0000259" key="7">
    <source>
        <dbReference type="Pfam" id="PF07732"/>
    </source>
</evidence>
<dbReference type="InterPro" id="IPR011707">
    <property type="entry name" value="Cu-oxidase-like_N"/>
</dbReference>
<evidence type="ECO:0000313" key="8">
    <source>
        <dbReference type="EMBL" id="GIM46197.1"/>
    </source>
</evidence>